<dbReference type="InterPro" id="IPR058563">
    <property type="entry name" value="Trs120_TRAPPC9_N"/>
</dbReference>
<dbReference type="InterPro" id="IPR013935">
    <property type="entry name" value="Trs120_TRAPPC9"/>
</dbReference>
<dbReference type="Proteomes" id="UP001372338">
    <property type="component" value="Unassembled WGS sequence"/>
</dbReference>
<dbReference type="PANTHER" id="PTHR21512:SF5">
    <property type="entry name" value="TRAFFICKING PROTEIN PARTICLE COMPLEX SUBUNIT 9"/>
    <property type="match status" value="1"/>
</dbReference>
<keyword evidence="3" id="KW-1185">Reference proteome</keyword>
<protein>
    <recommendedName>
        <fullName evidence="1">Trs120/TRAPPC9 N-terminal domain-containing protein</fullName>
    </recommendedName>
</protein>
<dbReference type="Pfam" id="PF08626">
    <property type="entry name" value="TRAPPC9-Trs120"/>
    <property type="match status" value="1"/>
</dbReference>
<accession>A0AAN9EP72</accession>
<name>A0AAN9EP72_CROPI</name>
<dbReference type="PANTHER" id="PTHR21512">
    <property type="entry name" value="TRAFFICKING PROTEIN PARTICLE COMPLEX SUBUNIT 9"/>
    <property type="match status" value="1"/>
</dbReference>
<dbReference type="AlphaFoldDB" id="A0AAN9EP72"/>
<gene>
    <name evidence="2" type="ORF">RIF29_27223</name>
</gene>
<dbReference type="EMBL" id="JAYWIO010000005">
    <property type="protein sequence ID" value="KAK7260922.1"/>
    <property type="molecule type" value="Genomic_DNA"/>
</dbReference>
<comment type="caution">
    <text evidence="2">The sequence shown here is derived from an EMBL/GenBank/DDBJ whole genome shotgun (WGS) entry which is preliminary data.</text>
</comment>
<evidence type="ECO:0000313" key="3">
    <source>
        <dbReference type="Proteomes" id="UP001372338"/>
    </source>
</evidence>
<feature type="domain" description="Trs120/TRAPPC9 N-terminal" evidence="1">
    <location>
        <begin position="11"/>
        <end position="193"/>
    </location>
</feature>
<evidence type="ECO:0000313" key="2">
    <source>
        <dbReference type="EMBL" id="KAK7260922.1"/>
    </source>
</evidence>
<dbReference type="GO" id="GO:0005802">
    <property type="term" value="C:trans-Golgi network"/>
    <property type="evidence" value="ECO:0007669"/>
    <property type="project" value="TreeGrafter"/>
</dbReference>
<evidence type="ECO:0000259" key="1">
    <source>
        <dbReference type="Pfam" id="PF08626"/>
    </source>
</evidence>
<proteinExistence type="predicted"/>
<sequence>MLRSMEPFTEIKVAVLPIGDGTMPLPYYSIFLKHPLRTIPLSSIKPFYTQHPNSPFSHHPWDSASLCFKFCQGYYPYKGYPNPKGPLDDFRAHQKTFAVIGLLHCPSSPDFDAAVDLFFDTCTKAYPYSAVNRCFALCPNDSQLEAGEKKGWNLTFVPDVDRSTFEFHLNTVMNEMAASLLMEFEKWVLQAESSGTILKTEIDSYYRVSPEEVHV</sequence>
<reference evidence="2 3" key="1">
    <citation type="submission" date="2024-01" db="EMBL/GenBank/DDBJ databases">
        <title>The genomes of 5 underutilized Papilionoideae crops provide insights into root nodulation and disease resistanc.</title>
        <authorList>
            <person name="Yuan L."/>
        </authorList>
    </citation>
    <scope>NUCLEOTIDE SEQUENCE [LARGE SCALE GENOMIC DNA]</scope>
    <source>
        <strain evidence="2">ZHUSHIDOU_FW_LH</strain>
        <tissue evidence="2">Leaf</tissue>
    </source>
</reference>
<organism evidence="2 3">
    <name type="scientific">Crotalaria pallida</name>
    <name type="common">Smooth rattlebox</name>
    <name type="synonym">Crotalaria striata</name>
    <dbReference type="NCBI Taxonomy" id="3830"/>
    <lineage>
        <taxon>Eukaryota</taxon>
        <taxon>Viridiplantae</taxon>
        <taxon>Streptophyta</taxon>
        <taxon>Embryophyta</taxon>
        <taxon>Tracheophyta</taxon>
        <taxon>Spermatophyta</taxon>
        <taxon>Magnoliopsida</taxon>
        <taxon>eudicotyledons</taxon>
        <taxon>Gunneridae</taxon>
        <taxon>Pentapetalae</taxon>
        <taxon>rosids</taxon>
        <taxon>fabids</taxon>
        <taxon>Fabales</taxon>
        <taxon>Fabaceae</taxon>
        <taxon>Papilionoideae</taxon>
        <taxon>50 kb inversion clade</taxon>
        <taxon>genistoids sensu lato</taxon>
        <taxon>core genistoids</taxon>
        <taxon>Crotalarieae</taxon>
        <taxon>Crotalaria</taxon>
    </lineage>
</organism>